<dbReference type="Pfam" id="PF00498">
    <property type="entry name" value="FHA"/>
    <property type="match status" value="1"/>
</dbReference>
<dbReference type="InterPro" id="IPR001433">
    <property type="entry name" value="OxRdtase_FAD/NAD-bd"/>
</dbReference>
<evidence type="ECO:0000259" key="13">
    <source>
        <dbReference type="PROSITE" id="PS51384"/>
    </source>
</evidence>
<evidence type="ECO:0000259" key="12">
    <source>
        <dbReference type="PROSITE" id="PS51085"/>
    </source>
</evidence>
<dbReference type="PROSITE" id="PS00197">
    <property type="entry name" value="2FE2S_FER_1"/>
    <property type="match status" value="1"/>
</dbReference>
<dbReference type="Pfam" id="PF00111">
    <property type="entry name" value="Fer2"/>
    <property type="match status" value="1"/>
</dbReference>
<evidence type="ECO:0000256" key="8">
    <source>
        <dbReference type="ARBA" id="ARBA00023004"/>
    </source>
</evidence>
<organism evidence="14 15">
    <name type="scientific">Stenomitos frigidus ULC18</name>
    <dbReference type="NCBI Taxonomy" id="2107698"/>
    <lineage>
        <taxon>Bacteria</taxon>
        <taxon>Bacillati</taxon>
        <taxon>Cyanobacteriota</taxon>
        <taxon>Cyanophyceae</taxon>
        <taxon>Leptolyngbyales</taxon>
        <taxon>Leptolyngbyaceae</taxon>
        <taxon>Stenomitos</taxon>
    </lineage>
</organism>
<dbReference type="CDD" id="cd00207">
    <property type="entry name" value="fer2"/>
    <property type="match status" value="1"/>
</dbReference>
<dbReference type="InterPro" id="IPR039261">
    <property type="entry name" value="FNR_nucleotide-bd"/>
</dbReference>
<dbReference type="GO" id="GO:0051537">
    <property type="term" value="F:2 iron, 2 sulfur cluster binding"/>
    <property type="evidence" value="ECO:0007669"/>
    <property type="project" value="UniProtKB-KW"/>
</dbReference>
<dbReference type="PRINTS" id="PR00406">
    <property type="entry name" value="CYTB5RDTASE"/>
</dbReference>
<dbReference type="SMART" id="SM00240">
    <property type="entry name" value="FHA"/>
    <property type="match status" value="1"/>
</dbReference>
<dbReference type="Proteomes" id="UP000239576">
    <property type="component" value="Unassembled WGS sequence"/>
</dbReference>
<evidence type="ECO:0000256" key="10">
    <source>
        <dbReference type="SAM" id="MobiDB-lite"/>
    </source>
</evidence>
<dbReference type="PROSITE" id="PS50006">
    <property type="entry name" value="FHA_DOMAIN"/>
    <property type="match status" value="1"/>
</dbReference>
<evidence type="ECO:0000259" key="11">
    <source>
        <dbReference type="PROSITE" id="PS50006"/>
    </source>
</evidence>
<evidence type="ECO:0000256" key="6">
    <source>
        <dbReference type="ARBA" id="ARBA00022827"/>
    </source>
</evidence>
<dbReference type="GO" id="GO:0016491">
    <property type="term" value="F:oxidoreductase activity"/>
    <property type="evidence" value="ECO:0007669"/>
    <property type="project" value="UniProtKB-KW"/>
</dbReference>
<keyword evidence="5" id="KW-0479">Metal-binding</keyword>
<dbReference type="InterPro" id="IPR012675">
    <property type="entry name" value="Beta-grasp_dom_sf"/>
</dbReference>
<feature type="domain" description="2Fe-2S ferredoxin-type" evidence="12">
    <location>
        <begin position="437"/>
        <end position="522"/>
    </location>
</feature>
<keyword evidence="3" id="KW-0285">Flavoprotein</keyword>
<dbReference type="PANTHER" id="PTHR47354">
    <property type="entry name" value="NADH OXIDOREDUCTASE HCR"/>
    <property type="match status" value="1"/>
</dbReference>
<dbReference type="InterPro" id="IPR036010">
    <property type="entry name" value="2Fe-2S_ferredoxin-like_sf"/>
</dbReference>
<dbReference type="InterPro" id="IPR000253">
    <property type="entry name" value="FHA_dom"/>
</dbReference>
<dbReference type="InterPro" id="IPR017938">
    <property type="entry name" value="Riboflavin_synthase-like_b-brl"/>
</dbReference>
<evidence type="ECO:0000256" key="3">
    <source>
        <dbReference type="ARBA" id="ARBA00022630"/>
    </source>
</evidence>
<keyword evidence="8" id="KW-0408">Iron</keyword>
<dbReference type="Gene3D" id="2.60.200.20">
    <property type="match status" value="1"/>
</dbReference>
<dbReference type="PANTHER" id="PTHR47354:SF6">
    <property type="entry name" value="NADH OXIDOREDUCTASE HCR"/>
    <property type="match status" value="1"/>
</dbReference>
<dbReference type="CDD" id="cd00060">
    <property type="entry name" value="FHA"/>
    <property type="match status" value="1"/>
</dbReference>
<dbReference type="SUPFAM" id="SSF63380">
    <property type="entry name" value="Riboflavin synthase domain-like"/>
    <property type="match status" value="1"/>
</dbReference>
<reference evidence="14 15" key="2">
    <citation type="submission" date="2018-03" db="EMBL/GenBank/DDBJ databases">
        <title>The ancient ancestry and fast evolution of plastids.</title>
        <authorList>
            <person name="Moore K.R."/>
            <person name="Magnabosco C."/>
            <person name="Momper L."/>
            <person name="Gold D.A."/>
            <person name="Bosak T."/>
            <person name="Fournier G.P."/>
        </authorList>
    </citation>
    <scope>NUCLEOTIDE SEQUENCE [LARGE SCALE GENOMIC DNA]</scope>
    <source>
        <strain evidence="14 15">ULC18</strain>
    </source>
</reference>
<dbReference type="SUPFAM" id="SSF52343">
    <property type="entry name" value="Ferredoxin reductase-like, C-terminal NADP-linked domain"/>
    <property type="match status" value="1"/>
</dbReference>
<protein>
    <recommendedName>
        <fullName evidence="2">Ferredoxin--NADP reductase</fullName>
    </recommendedName>
</protein>
<dbReference type="Pfam" id="PF00175">
    <property type="entry name" value="NAD_binding_1"/>
    <property type="match status" value="1"/>
</dbReference>
<evidence type="ECO:0000256" key="4">
    <source>
        <dbReference type="ARBA" id="ARBA00022714"/>
    </source>
</evidence>
<sequence length="522" mass="57002">MLTLKSINFEQQQFQIHHLKQMQPEKVEWLIGRSTACDLVLSNPEVSRVHGKIAYADDAYYFMDMGSSFGSTLNGKTLPANEKFPLNLADILQLGETFLYVEGVTAPAIPPSANEAETYASVVLPEWNWQGEDLTCQCCRIVDETPDVKTFYFKAEPPVLFTYKPGQFVNLAIEIDGKPVVRSYSISSSPTRPYHISLTIKRVLPPSDQPSAPTGMVSNWMHDHLKVGDRVQLVGGPLGHFTCLPGLPSKLLLISAGSGITPMMSMSRWVQDTLTDCDIVFLHCARKPEDLIFRSELEMMAAQLPNFHLAVSLTQQSLGQSWMGLTGRLSNSLLQMVAPDFLDRSVYVCGPEGFMESTKLLLESMKFPMQNYQQESFGGSKKSKPPAQRAAASTAWQTEPQSAIVQNGNGQHAGKLTSPKSASTQLTSVPASAATSPVVHFMKAEQQVPADDGASILELAEQEGIQIRHACRVGACGACKVRIRKGEVRYDTPPTALSDADKKAGYALACVAYPKGALAVEA</sequence>
<evidence type="ECO:0000313" key="14">
    <source>
        <dbReference type="EMBL" id="PSB28386.1"/>
    </source>
</evidence>
<feature type="region of interest" description="Disordered" evidence="10">
    <location>
        <begin position="373"/>
        <end position="399"/>
    </location>
</feature>
<dbReference type="CDD" id="cd06215">
    <property type="entry name" value="FNR_iron_sulfur_binding_1"/>
    <property type="match status" value="1"/>
</dbReference>
<evidence type="ECO:0000256" key="9">
    <source>
        <dbReference type="ARBA" id="ARBA00023014"/>
    </source>
</evidence>
<keyword evidence="4" id="KW-0001">2Fe-2S</keyword>
<comment type="cofactor">
    <cofactor evidence="1">
        <name>FAD</name>
        <dbReference type="ChEBI" id="CHEBI:57692"/>
    </cofactor>
</comment>
<dbReference type="OrthoDB" id="9801223at2"/>
<dbReference type="PROSITE" id="PS51085">
    <property type="entry name" value="2FE2S_FER_2"/>
    <property type="match status" value="1"/>
</dbReference>
<evidence type="ECO:0000256" key="7">
    <source>
        <dbReference type="ARBA" id="ARBA00023002"/>
    </source>
</evidence>
<dbReference type="GO" id="GO:0046872">
    <property type="term" value="F:metal ion binding"/>
    <property type="evidence" value="ECO:0007669"/>
    <property type="project" value="UniProtKB-KW"/>
</dbReference>
<keyword evidence="9" id="KW-0411">Iron-sulfur</keyword>
<dbReference type="SUPFAM" id="SSF49879">
    <property type="entry name" value="SMAD/FHA domain"/>
    <property type="match status" value="1"/>
</dbReference>
<feature type="domain" description="FAD-binding FR-type" evidence="13">
    <location>
        <begin position="131"/>
        <end position="244"/>
    </location>
</feature>
<dbReference type="InterPro" id="IPR006058">
    <property type="entry name" value="2Fe2S_fd_BS"/>
</dbReference>
<accession>A0A2T1E6M4</accession>
<proteinExistence type="predicted"/>
<dbReference type="PRINTS" id="PR00371">
    <property type="entry name" value="FPNCR"/>
</dbReference>
<name>A0A2T1E6M4_9CYAN</name>
<dbReference type="InterPro" id="IPR017927">
    <property type="entry name" value="FAD-bd_FR_type"/>
</dbReference>
<dbReference type="InterPro" id="IPR001041">
    <property type="entry name" value="2Fe-2S_ferredoxin-type"/>
</dbReference>
<dbReference type="InterPro" id="IPR050415">
    <property type="entry name" value="MRET"/>
</dbReference>
<evidence type="ECO:0000256" key="1">
    <source>
        <dbReference type="ARBA" id="ARBA00001974"/>
    </source>
</evidence>
<dbReference type="SUPFAM" id="SSF54292">
    <property type="entry name" value="2Fe-2S ferredoxin-like"/>
    <property type="match status" value="1"/>
</dbReference>
<keyword evidence="15" id="KW-1185">Reference proteome</keyword>
<dbReference type="Gene3D" id="3.40.50.80">
    <property type="entry name" value="Nucleotide-binding domain of ferredoxin-NADP reductase (FNR) module"/>
    <property type="match status" value="1"/>
</dbReference>
<comment type="caution">
    <text evidence="14">The sequence shown here is derived from an EMBL/GenBank/DDBJ whole genome shotgun (WGS) entry which is preliminary data.</text>
</comment>
<dbReference type="AlphaFoldDB" id="A0A2T1E6M4"/>
<dbReference type="InterPro" id="IPR008333">
    <property type="entry name" value="Cbr1-like_FAD-bd_dom"/>
</dbReference>
<dbReference type="PROSITE" id="PS51384">
    <property type="entry name" value="FAD_FR"/>
    <property type="match status" value="1"/>
</dbReference>
<dbReference type="InterPro" id="IPR008984">
    <property type="entry name" value="SMAD_FHA_dom_sf"/>
</dbReference>
<evidence type="ECO:0000256" key="2">
    <source>
        <dbReference type="ARBA" id="ARBA00013903"/>
    </source>
</evidence>
<dbReference type="Gene3D" id="3.10.20.30">
    <property type="match status" value="1"/>
</dbReference>
<evidence type="ECO:0000313" key="15">
    <source>
        <dbReference type="Proteomes" id="UP000239576"/>
    </source>
</evidence>
<feature type="domain" description="FHA" evidence="11">
    <location>
        <begin position="29"/>
        <end position="78"/>
    </location>
</feature>
<reference evidence="15" key="1">
    <citation type="submission" date="2018-02" db="EMBL/GenBank/DDBJ databases">
        <authorList>
            <person name="Moore K."/>
            <person name="Momper L."/>
        </authorList>
    </citation>
    <scope>NUCLEOTIDE SEQUENCE [LARGE SCALE GENOMIC DNA]</scope>
    <source>
        <strain evidence="15">ULC18</strain>
    </source>
</reference>
<evidence type="ECO:0000256" key="5">
    <source>
        <dbReference type="ARBA" id="ARBA00022723"/>
    </source>
</evidence>
<dbReference type="EMBL" id="PVWK01000080">
    <property type="protein sequence ID" value="PSB28386.1"/>
    <property type="molecule type" value="Genomic_DNA"/>
</dbReference>
<dbReference type="InterPro" id="IPR001709">
    <property type="entry name" value="Flavoprot_Pyr_Nucl_cyt_Rdtase"/>
</dbReference>
<dbReference type="Pfam" id="PF00970">
    <property type="entry name" value="FAD_binding_6"/>
    <property type="match status" value="1"/>
</dbReference>
<keyword evidence="7" id="KW-0560">Oxidoreductase</keyword>
<dbReference type="Gene3D" id="2.40.30.10">
    <property type="entry name" value="Translation factors"/>
    <property type="match status" value="1"/>
</dbReference>
<gene>
    <name evidence="14" type="ORF">C7B82_13710</name>
</gene>
<keyword evidence="6" id="KW-0274">FAD</keyword>